<feature type="transmembrane region" description="Helical" evidence="1">
    <location>
        <begin position="6"/>
        <end position="23"/>
    </location>
</feature>
<protein>
    <submittedName>
        <fullName evidence="2">Uncharacterized protein</fullName>
    </submittedName>
</protein>
<keyword evidence="1" id="KW-0472">Membrane</keyword>
<evidence type="ECO:0000313" key="3">
    <source>
        <dbReference type="Proteomes" id="UP000824140"/>
    </source>
</evidence>
<keyword evidence="1" id="KW-0812">Transmembrane</keyword>
<evidence type="ECO:0000313" key="2">
    <source>
        <dbReference type="EMBL" id="HIS91913.1"/>
    </source>
</evidence>
<reference evidence="2" key="2">
    <citation type="journal article" date="2021" name="PeerJ">
        <title>Extensive microbial diversity within the chicken gut microbiome revealed by metagenomics and culture.</title>
        <authorList>
            <person name="Gilroy R."/>
            <person name="Ravi A."/>
            <person name="Getino M."/>
            <person name="Pursley I."/>
            <person name="Horton D.L."/>
            <person name="Alikhan N.F."/>
            <person name="Baker D."/>
            <person name="Gharbi K."/>
            <person name="Hall N."/>
            <person name="Watson M."/>
            <person name="Adriaenssens E.M."/>
            <person name="Foster-Nyarko E."/>
            <person name="Jarju S."/>
            <person name="Secka A."/>
            <person name="Antonio M."/>
            <person name="Oren A."/>
            <person name="Chaudhuri R.R."/>
            <person name="La Ragione R."/>
            <person name="Hildebrand F."/>
            <person name="Pallen M.J."/>
        </authorList>
    </citation>
    <scope>NUCLEOTIDE SEQUENCE</scope>
    <source>
        <strain evidence="2">13766</strain>
    </source>
</reference>
<organism evidence="2 3">
    <name type="scientific">Candidatus Alectryocaccomicrobium excrementavium</name>
    <dbReference type="NCBI Taxonomy" id="2840668"/>
    <lineage>
        <taxon>Bacteria</taxon>
        <taxon>Bacillati</taxon>
        <taxon>Bacillota</taxon>
        <taxon>Clostridia</taxon>
        <taxon>Candidatus Alectryocaccomicrobium</taxon>
    </lineage>
</organism>
<dbReference type="EMBL" id="DVJN01000054">
    <property type="protein sequence ID" value="HIS91913.1"/>
    <property type="molecule type" value="Genomic_DNA"/>
</dbReference>
<evidence type="ECO:0000256" key="1">
    <source>
        <dbReference type="SAM" id="Phobius"/>
    </source>
</evidence>
<keyword evidence="1" id="KW-1133">Transmembrane helix</keyword>
<feature type="transmembrane region" description="Helical" evidence="1">
    <location>
        <begin position="30"/>
        <end position="49"/>
    </location>
</feature>
<sequence length="57" mass="6018">MNFTQMLSAIVGVLALFLLIYGACVRSRTVALIGVALAIAGGLLVYYAWWGAMPISA</sequence>
<dbReference type="AlphaFoldDB" id="A0A9D1FZB7"/>
<proteinExistence type="predicted"/>
<reference evidence="2" key="1">
    <citation type="submission" date="2020-10" db="EMBL/GenBank/DDBJ databases">
        <authorList>
            <person name="Gilroy R."/>
        </authorList>
    </citation>
    <scope>NUCLEOTIDE SEQUENCE</scope>
    <source>
        <strain evidence="2">13766</strain>
    </source>
</reference>
<dbReference type="Proteomes" id="UP000824140">
    <property type="component" value="Unassembled WGS sequence"/>
</dbReference>
<gene>
    <name evidence="2" type="ORF">IAA84_02735</name>
</gene>
<name>A0A9D1FZB7_9FIRM</name>
<comment type="caution">
    <text evidence="2">The sequence shown here is derived from an EMBL/GenBank/DDBJ whole genome shotgun (WGS) entry which is preliminary data.</text>
</comment>
<accession>A0A9D1FZB7</accession>